<dbReference type="Proteomes" id="UP000428260">
    <property type="component" value="Chromosome"/>
</dbReference>
<sequence>MKLSTLLSTLFPALLLFGSCNEIAQWGGPARDNIYPDTGLLKTWPPDGPLLKLKIENVGKGLSQPLVYKDVIYVTGLRSDTLDVIGAYNMEGELLWEKEYSEAWPRAYPESRGTPTVEKDRIYLVGGMGKLVCLSTNGGEIIWEKEPLKEFDGKYMYWGNVESVLLSDNAALYVTGGHKTTLVAYDKNTGELLWKSKSTGGDKAYASSSLVEWGGKKIVLVQTSSDLVGFDAANGDVLWSYNTIQYHIEKGGGEAANIPLFSKGEIFITYGNEQPGLLLKLSDDAKSISLKWRNNILDTHHGGLVLLDGTIYGSTMTDNTRGNWASVDWETGKTNWETNWETKGSVISADGMLYFYEERRGHVALVKPDASELKVISTFQVEDGEGPHWAHPSIYNKMLFIRHGSVLLVYDIKA</sequence>
<feature type="domain" description="Pyrrolo-quinoline quinone repeat" evidence="2">
    <location>
        <begin position="84"/>
        <end position="337"/>
    </location>
</feature>
<accession>A0A6I6JQB0</accession>
<dbReference type="EMBL" id="CP046401">
    <property type="protein sequence ID" value="QGY43210.1"/>
    <property type="molecule type" value="Genomic_DNA"/>
</dbReference>
<name>A0A6I6JQB0_9BACT</name>
<dbReference type="InterPro" id="IPR002372">
    <property type="entry name" value="PQQ_rpt_dom"/>
</dbReference>
<organism evidence="3 4">
    <name type="scientific">Maribellus comscasis</name>
    <dbReference type="NCBI Taxonomy" id="2681766"/>
    <lineage>
        <taxon>Bacteria</taxon>
        <taxon>Pseudomonadati</taxon>
        <taxon>Bacteroidota</taxon>
        <taxon>Bacteroidia</taxon>
        <taxon>Marinilabiliales</taxon>
        <taxon>Prolixibacteraceae</taxon>
        <taxon>Maribellus</taxon>
    </lineage>
</organism>
<dbReference type="KEGG" id="mcos:GM418_05910"/>
<dbReference type="InterPro" id="IPR011047">
    <property type="entry name" value="Quinoprotein_ADH-like_sf"/>
</dbReference>
<dbReference type="RefSeq" id="WP_158864107.1">
    <property type="nucleotide sequence ID" value="NZ_CP046401.1"/>
</dbReference>
<evidence type="ECO:0000256" key="1">
    <source>
        <dbReference type="SAM" id="SignalP"/>
    </source>
</evidence>
<reference evidence="3 4" key="1">
    <citation type="submission" date="2019-11" db="EMBL/GenBank/DDBJ databases">
        <authorList>
            <person name="Zheng R.K."/>
            <person name="Sun C.M."/>
        </authorList>
    </citation>
    <scope>NUCLEOTIDE SEQUENCE [LARGE SCALE GENOMIC DNA]</scope>
    <source>
        <strain evidence="3 4">WC007</strain>
    </source>
</reference>
<evidence type="ECO:0000313" key="4">
    <source>
        <dbReference type="Proteomes" id="UP000428260"/>
    </source>
</evidence>
<dbReference type="InterPro" id="IPR018391">
    <property type="entry name" value="PQQ_b-propeller_rpt"/>
</dbReference>
<gene>
    <name evidence="3" type="ORF">GM418_05910</name>
</gene>
<evidence type="ECO:0000313" key="3">
    <source>
        <dbReference type="EMBL" id="QGY43210.1"/>
    </source>
</evidence>
<proteinExistence type="predicted"/>
<dbReference type="InterPro" id="IPR015943">
    <property type="entry name" value="WD40/YVTN_repeat-like_dom_sf"/>
</dbReference>
<evidence type="ECO:0000259" key="2">
    <source>
        <dbReference type="Pfam" id="PF13360"/>
    </source>
</evidence>
<dbReference type="PANTHER" id="PTHR34512:SF30">
    <property type="entry name" value="OUTER MEMBRANE PROTEIN ASSEMBLY FACTOR BAMB"/>
    <property type="match status" value="1"/>
</dbReference>
<dbReference type="Gene3D" id="2.130.10.10">
    <property type="entry name" value="YVTN repeat-like/Quinoprotein amine dehydrogenase"/>
    <property type="match status" value="1"/>
</dbReference>
<keyword evidence="1" id="KW-0732">Signal</keyword>
<keyword evidence="4" id="KW-1185">Reference proteome</keyword>
<dbReference type="PROSITE" id="PS51257">
    <property type="entry name" value="PROKAR_LIPOPROTEIN"/>
    <property type="match status" value="1"/>
</dbReference>
<dbReference type="SUPFAM" id="SSF50998">
    <property type="entry name" value="Quinoprotein alcohol dehydrogenase-like"/>
    <property type="match status" value="1"/>
</dbReference>
<feature type="chain" id="PRO_5026290018" evidence="1">
    <location>
        <begin position="25"/>
        <end position="414"/>
    </location>
</feature>
<dbReference type="AlphaFoldDB" id="A0A6I6JQB0"/>
<feature type="signal peptide" evidence="1">
    <location>
        <begin position="1"/>
        <end position="24"/>
    </location>
</feature>
<protein>
    <submittedName>
        <fullName evidence="3">PQQ-binding-like beta-propeller repeat protein</fullName>
    </submittedName>
</protein>
<dbReference type="Pfam" id="PF13360">
    <property type="entry name" value="PQQ_2"/>
    <property type="match status" value="1"/>
</dbReference>
<dbReference type="PANTHER" id="PTHR34512">
    <property type="entry name" value="CELL SURFACE PROTEIN"/>
    <property type="match status" value="1"/>
</dbReference>
<dbReference type="SMART" id="SM00564">
    <property type="entry name" value="PQQ"/>
    <property type="match status" value="5"/>
</dbReference>